<evidence type="ECO:0000313" key="2">
    <source>
        <dbReference type="EMBL" id="VDM59918.1"/>
    </source>
</evidence>
<dbReference type="AlphaFoldDB" id="A0A0R3PRY8"/>
<dbReference type="WBParaSite" id="ACOC_0000833201-mRNA-1">
    <property type="protein sequence ID" value="ACOC_0000833201-mRNA-1"/>
    <property type="gene ID" value="ACOC_0000833201"/>
</dbReference>
<evidence type="ECO:0000313" key="4">
    <source>
        <dbReference type="WBParaSite" id="ACOC_0000833201-mRNA-1"/>
    </source>
</evidence>
<dbReference type="Gene3D" id="1.10.357.40">
    <property type="entry name" value="YbiA-like"/>
    <property type="match status" value="1"/>
</dbReference>
<reference evidence="4" key="1">
    <citation type="submission" date="2017-02" db="UniProtKB">
        <authorList>
            <consortium name="WormBaseParasite"/>
        </authorList>
    </citation>
    <scope>IDENTIFICATION</scope>
</reference>
<dbReference type="PANTHER" id="PTHR48134">
    <property type="entry name" value="GLYCOPROTEIN 96-92-RELATED-RELATED"/>
    <property type="match status" value="1"/>
</dbReference>
<dbReference type="InterPro" id="IPR012816">
    <property type="entry name" value="NADAR"/>
</dbReference>
<evidence type="ECO:0000259" key="1">
    <source>
        <dbReference type="Pfam" id="PF08719"/>
    </source>
</evidence>
<dbReference type="InterPro" id="IPR037238">
    <property type="entry name" value="YbiA-like_sf"/>
</dbReference>
<reference evidence="2 3" key="2">
    <citation type="submission" date="2018-11" db="EMBL/GenBank/DDBJ databases">
        <authorList>
            <consortium name="Pathogen Informatics"/>
        </authorList>
    </citation>
    <scope>NUCLEOTIDE SEQUENCE [LARGE SCALE GENOMIC DNA]</scope>
    <source>
        <strain evidence="2 3">Costa Rica</strain>
    </source>
</reference>
<dbReference type="Proteomes" id="UP000267027">
    <property type="component" value="Unassembled WGS sequence"/>
</dbReference>
<protein>
    <submittedName>
        <fullName evidence="4">DUF1768 domain-containing protein</fullName>
    </submittedName>
</protein>
<dbReference type="OMA" id="AEHWMMF"/>
<feature type="domain" description="NADAR" evidence="1">
    <location>
        <begin position="3"/>
        <end position="152"/>
    </location>
</feature>
<dbReference type="PANTHER" id="PTHR48134:SF2">
    <property type="entry name" value="OS04G0609100 PROTEIN"/>
    <property type="match status" value="1"/>
</dbReference>
<accession>A0A0R3PRY8</accession>
<dbReference type="NCBIfam" id="TIGR02464">
    <property type="entry name" value="ribofla_fusion"/>
    <property type="match status" value="1"/>
</dbReference>
<name>A0A0R3PRY8_ANGCS</name>
<dbReference type="SUPFAM" id="SSF143990">
    <property type="entry name" value="YbiA-like"/>
    <property type="match status" value="1"/>
</dbReference>
<dbReference type="STRING" id="334426.A0A0R3PRY8"/>
<dbReference type="CDD" id="cd15457">
    <property type="entry name" value="NADAR"/>
    <property type="match status" value="1"/>
</dbReference>
<keyword evidence="3" id="KW-1185">Reference proteome</keyword>
<sequence>MQSPFSNFHPCVFEQTAMDGSRKQFSCVEQFYMYSKALSANDNRAAERIMSERDPKQMKRIGMEIMGFNRDLWDSINSDVMTSALEAKFVQNAQLRHLLFQTHGSRLVECSPYDLIWGIGLPINSPDAVNPSRWRGKNRLESLMDAVREKLWAMDEYRPRINYEGTNYADGESYSYHEKNRQRNGGDASRARRSAQAEEDLIEAVCMEKWRRSGHENTKVRIENC</sequence>
<dbReference type="OrthoDB" id="206452at2759"/>
<dbReference type="Pfam" id="PF08719">
    <property type="entry name" value="NADAR"/>
    <property type="match status" value="1"/>
</dbReference>
<organism evidence="4">
    <name type="scientific">Angiostrongylus costaricensis</name>
    <name type="common">Nematode worm</name>
    <dbReference type="NCBI Taxonomy" id="334426"/>
    <lineage>
        <taxon>Eukaryota</taxon>
        <taxon>Metazoa</taxon>
        <taxon>Ecdysozoa</taxon>
        <taxon>Nematoda</taxon>
        <taxon>Chromadorea</taxon>
        <taxon>Rhabditida</taxon>
        <taxon>Rhabditina</taxon>
        <taxon>Rhabditomorpha</taxon>
        <taxon>Strongyloidea</taxon>
        <taxon>Metastrongylidae</taxon>
        <taxon>Angiostrongylus</taxon>
    </lineage>
</organism>
<dbReference type="EMBL" id="UYYA01004144">
    <property type="protein sequence ID" value="VDM59918.1"/>
    <property type="molecule type" value="Genomic_DNA"/>
</dbReference>
<evidence type="ECO:0000313" key="3">
    <source>
        <dbReference type="Proteomes" id="UP000267027"/>
    </source>
</evidence>
<gene>
    <name evidence="2" type="ORF">ACOC_LOCUS8333</name>
</gene>
<proteinExistence type="predicted"/>